<evidence type="ECO:0000256" key="1">
    <source>
        <dbReference type="SAM" id="MobiDB-lite"/>
    </source>
</evidence>
<dbReference type="EMBL" id="KN835283">
    <property type="protein sequence ID" value="KIK40996.1"/>
    <property type="molecule type" value="Genomic_DNA"/>
</dbReference>
<gene>
    <name evidence="2" type="ORF">CY34DRAFT_237415</name>
</gene>
<evidence type="ECO:0000313" key="2">
    <source>
        <dbReference type="EMBL" id="KIK40996.1"/>
    </source>
</evidence>
<name>A0A0D0AGV9_9AGAM</name>
<reference evidence="3" key="2">
    <citation type="submission" date="2015-01" db="EMBL/GenBank/DDBJ databases">
        <title>Evolutionary Origins and Diversification of the Mycorrhizal Mutualists.</title>
        <authorList>
            <consortium name="DOE Joint Genome Institute"/>
            <consortium name="Mycorrhizal Genomics Consortium"/>
            <person name="Kohler A."/>
            <person name="Kuo A."/>
            <person name="Nagy L.G."/>
            <person name="Floudas D."/>
            <person name="Copeland A."/>
            <person name="Barry K.W."/>
            <person name="Cichocki N."/>
            <person name="Veneault-Fourrey C."/>
            <person name="LaButti K."/>
            <person name="Lindquist E.A."/>
            <person name="Lipzen A."/>
            <person name="Lundell T."/>
            <person name="Morin E."/>
            <person name="Murat C."/>
            <person name="Riley R."/>
            <person name="Ohm R."/>
            <person name="Sun H."/>
            <person name="Tunlid A."/>
            <person name="Henrissat B."/>
            <person name="Grigoriev I.V."/>
            <person name="Hibbett D.S."/>
            <person name="Martin F."/>
        </authorList>
    </citation>
    <scope>NUCLEOTIDE SEQUENCE [LARGE SCALE GENOMIC DNA]</scope>
    <source>
        <strain evidence="3">UH-Slu-Lm8-n1</strain>
    </source>
</reference>
<dbReference type="Proteomes" id="UP000054485">
    <property type="component" value="Unassembled WGS sequence"/>
</dbReference>
<feature type="region of interest" description="Disordered" evidence="1">
    <location>
        <begin position="1"/>
        <end position="28"/>
    </location>
</feature>
<dbReference type="AlphaFoldDB" id="A0A0D0AGV9"/>
<protein>
    <submittedName>
        <fullName evidence="2">Unplaced genomic scaffold CY34scaffold_152, whole genome shotgun sequence</fullName>
    </submittedName>
</protein>
<accession>A0A0D0AGV9</accession>
<feature type="compositionally biased region" description="Polar residues" evidence="1">
    <location>
        <begin position="1"/>
        <end position="11"/>
    </location>
</feature>
<dbReference type="HOGENOM" id="CLU_2160075_0_0_1"/>
<evidence type="ECO:0000313" key="3">
    <source>
        <dbReference type="Proteomes" id="UP000054485"/>
    </source>
</evidence>
<sequence length="111" mass="12365">MSRAHANTTCALQKAQEPGPGNLRSGCAYEDTGSRRQIVQALALTALVTEDREPQVHKPVLNGQLDRKHAKKVISLNTSLTGRLSTRIRSQRSREKRISIYKACRAFPLKI</sequence>
<proteinExistence type="predicted"/>
<organism evidence="2 3">
    <name type="scientific">Suillus luteus UH-Slu-Lm8-n1</name>
    <dbReference type="NCBI Taxonomy" id="930992"/>
    <lineage>
        <taxon>Eukaryota</taxon>
        <taxon>Fungi</taxon>
        <taxon>Dikarya</taxon>
        <taxon>Basidiomycota</taxon>
        <taxon>Agaricomycotina</taxon>
        <taxon>Agaricomycetes</taxon>
        <taxon>Agaricomycetidae</taxon>
        <taxon>Boletales</taxon>
        <taxon>Suillineae</taxon>
        <taxon>Suillaceae</taxon>
        <taxon>Suillus</taxon>
    </lineage>
</organism>
<dbReference type="InParanoid" id="A0A0D0AGV9"/>
<keyword evidence="3" id="KW-1185">Reference proteome</keyword>
<reference evidence="2 3" key="1">
    <citation type="submission" date="2014-04" db="EMBL/GenBank/DDBJ databases">
        <authorList>
            <consortium name="DOE Joint Genome Institute"/>
            <person name="Kuo A."/>
            <person name="Ruytinx J."/>
            <person name="Rineau F."/>
            <person name="Colpaert J."/>
            <person name="Kohler A."/>
            <person name="Nagy L.G."/>
            <person name="Floudas D."/>
            <person name="Copeland A."/>
            <person name="Barry K.W."/>
            <person name="Cichocki N."/>
            <person name="Veneault-Fourrey C."/>
            <person name="LaButti K."/>
            <person name="Lindquist E.A."/>
            <person name="Lipzen A."/>
            <person name="Lundell T."/>
            <person name="Morin E."/>
            <person name="Murat C."/>
            <person name="Sun H."/>
            <person name="Tunlid A."/>
            <person name="Henrissat B."/>
            <person name="Grigoriev I.V."/>
            <person name="Hibbett D.S."/>
            <person name="Martin F."/>
            <person name="Nordberg H.P."/>
            <person name="Cantor M.N."/>
            <person name="Hua S.X."/>
        </authorList>
    </citation>
    <scope>NUCLEOTIDE SEQUENCE [LARGE SCALE GENOMIC DNA]</scope>
    <source>
        <strain evidence="2 3">UH-Slu-Lm8-n1</strain>
    </source>
</reference>